<name>A0AAN9QG02_PHACN</name>
<accession>A0AAN9QG02</accession>
<dbReference type="GO" id="GO:0003723">
    <property type="term" value="F:RNA binding"/>
    <property type="evidence" value="ECO:0007669"/>
    <property type="project" value="UniProtKB-UniRule"/>
</dbReference>
<dbReference type="SUPFAM" id="SSF54768">
    <property type="entry name" value="dsRNA-binding domain-like"/>
    <property type="match status" value="1"/>
</dbReference>
<dbReference type="PROSITE" id="PS50137">
    <property type="entry name" value="DS_RBD"/>
    <property type="match status" value="1"/>
</dbReference>
<dbReference type="PANTHER" id="PTHR46031:SF31">
    <property type="entry name" value="DOUBLE-STRANDED RNA-BINDING PROTEIN 1-LIKE"/>
    <property type="match status" value="1"/>
</dbReference>
<dbReference type="EMBL" id="JAYMYR010000011">
    <property type="protein sequence ID" value="KAK7333561.1"/>
    <property type="molecule type" value="Genomic_DNA"/>
</dbReference>
<evidence type="ECO:0000313" key="6">
    <source>
        <dbReference type="Proteomes" id="UP001374584"/>
    </source>
</evidence>
<proteinExistence type="predicted"/>
<evidence type="ECO:0000313" key="5">
    <source>
        <dbReference type="EMBL" id="KAK7333561.1"/>
    </source>
</evidence>
<organism evidence="5 6">
    <name type="scientific">Phaseolus coccineus</name>
    <name type="common">Scarlet runner bean</name>
    <name type="synonym">Phaseolus multiflorus</name>
    <dbReference type="NCBI Taxonomy" id="3886"/>
    <lineage>
        <taxon>Eukaryota</taxon>
        <taxon>Viridiplantae</taxon>
        <taxon>Streptophyta</taxon>
        <taxon>Embryophyta</taxon>
        <taxon>Tracheophyta</taxon>
        <taxon>Spermatophyta</taxon>
        <taxon>Magnoliopsida</taxon>
        <taxon>eudicotyledons</taxon>
        <taxon>Gunneridae</taxon>
        <taxon>Pentapetalae</taxon>
        <taxon>rosids</taxon>
        <taxon>fabids</taxon>
        <taxon>Fabales</taxon>
        <taxon>Fabaceae</taxon>
        <taxon>Papilionoideae</taxon>
        <taxon>50 kb inversion clade</taxon>
        <taxon>NPAAA clade</taxon>
        <taxon>indigoferoid/millettioid clade</taxon>
        <taxon>Phaseoleae</taxon>
        <taxon>Phaseolus</taxon>
    </lineage>
</organism>
<dbReference type="AlphaFoldDB" id="A0AAN9QG02"/>
<evidence type="ECO:0000256" key="2">
    <source>
        <dbReference type="ARBA" id="ARBA00022884"/>
    </source>
</evidence>
<gene>
    <name evidence="5" type="ORF">VNO80_30336</name>
</gene>
<comment type="caution">
    <text evidence="5">The sequence shown here is derived from an EMBL/GenBank/DDBJ whole genome shotgun (WGS) entry which is preliminary data.</text>
</comment>
<keyword evidence="1" id="KW-0677">Repeat</keyword>
<dbReference type="SMART" id="SM00358">
    <property type="entry name" value="DSRM"/>
    <property type="match status" value="1"/>
</dbReference>
<dbReference type="Gene3D" id="3.30.160.20">
    <property type="match status" value="1"/>
</dbReference>
<protein>
    <recommendedName>
        <fullName evidence="4">DRBM domain-containing protein</fullName>
    </recommendedName>
</protein>
<sequence>MDCIHKVQLQNNARMNNLDPPVFELPPANDFKATELVNGCSIECLSFSNTIKETEGTFDLMSLSSNIFDKASILGNSDSFKTSLMELTEREGFHKPTYKTMQAGSLYMPTFFSTLEVEGVEFHGKGCRSKKEAEEDAAKIAYIALKECKLIIPLQWCTSPI</sequence>
<dbReference type="PANTHER" id="PTHR46031">
    <property type="match status" value="1"/>
</dbReference>
<keyword evidence="6" id="KW-1185">Reference proteome</keyword>
<reference evidence="5 6" key="1">
    <citation type="submission" date="2024-01" db="EMBL/GenBank/DDBJ databases">
        <title>The genomes of 5 underutilized Papilionoideae crops provide insights into root nodulation and disease resistanc.</title>
        <authorList>
            <person name="Jiang F."/>
        </authorList>
    </citation>
    <scope>NUCLEOTIDE SEQUENCE [LARGE SCALE GENOMIC DNA]</scope>
    <source>
        <strain evidence="5">JINMINGXINNONG_FW02</strain>
        <tissue evidence="5">Leaves</tissue>
    </source>
</reference>
<evidence type="ECO:0000256" key="3">
    <source>
        <dbReference type="PROSITE-ProRule" id="PRU00266"/>
    </source>
</evidence>
<evidence type="ECO:0000259" key="4">
    <source>
        <dbReference type="PROSITE" id="PS50137"/>
    </source>
</evidence>
<dbReference type="InterPro" id="IPR014720">
    <property type="entry name" value="dsRBD_dom"/>
</dbReference>
<evidence type="ECO:0000256" key="1">
    <source>
        <dbReference type="ARBA" id="ARBA00022737"/>
    </source>
</evidence>
<feature type="domain" description="DRBM" evidence="4">
    <location>
        <begin position="79"/>
        <end position="147"/>
    </location>
</feature>
<dbReference type="Proteomes" id="UP001374584">
    <property type="component" value="Unassembled WGS sequence"/>
</dbReference>
<dbReference type="Pfam" id="PF00035">
    <property type="entry name" value="dsrm"/>
    <property type="match status" value="1"/>
</dbReference>
<keyword evidence="2 3" id="KW-0694">RNA-binding</keyword>